<dbReference type="PANTHER" id="PTHR31375">
    <property type="match status" value="1"/>
</dbReference>
<dbReference type="SUPFAM" id="SSF51126">
    <property type="entry name" value="Pectin lyase-like"/>
    <property type="match status" value="1"/>
</dbReference>
<keyword evidence="8 12" id="KW-0326">Glycosidase</keyword>
<evidence type="ECO:0000256" key="3">
    <source>
        <dbReference type="ARBA" id="ARBA00012736"/>
    </source>
</evidence>
<keyword evidence="7 12" id="KW-0378">Hydrolase</keyword>
<dbReference type="PROSITE" id="PS00502">
    <property type="entry name" value="POLYGALACTURONASE"/>
    <property type="match status" value="1"/>
</dbReference>
<evidence type="ECO:0000256" key="7">
    <source>
        <dbReference type="ARBA" id="ARBA00022801"/>
    </source>
</evidence>
<dbReference type="EMBL" id="QGNW01000037">
    <property type="protein sequence ID" value="RVX09584.1"/>
    <property type="molecule type" value="Genomic_DNA"/>
</dbReference>
<comment type="caution">
    <text evidence="14">The sequence shown here is derived from an EMBL/GenBank/DDBJ whole genome shotgun (WGS) entry which is preliminary data.</text>
</comment>
<gene>
    <name evidence="14" type="primary">PGLR_0</name>
    <name evidence="14" type="ORF">CK203_012343</name>
</gene>
<organism evidence="14 15">
    <name type="scientific">Vitis vinifera</name>
    <name type="common">Grape</name>
    <dbReference type="NCBI Taxonomy" id="29760"/>
    <lineage>
        <taxon>Eukaryota</taxon>
        <taxon>Viridiplantae</taxon>
        <taxon>Streptophyta</taxon>
        <taxon>Embryophyta</taxon>
        <taxon>Tracheophyta</taxon>
        <taxon>Spermatophyta</taxon>
        <taxon>Magnoliopsida</taxon>
        <taxon>eudicotyledons</taxon>
        <taxon>Gunneridae</taxon>
        <taxon>Pentapetalae</taxon>
        <taxon>rosids</taxon>
        <taxon>Vitales</taxon>
        <taxon>Vitaceae</taxon>
        <taxon>Viteae</taxon>
        <taxon>Vitis</taxon>
    </lineage>
</organism>
<feature type="chain" id="PRO_5019019052" description="endo-polygalacturonase" evidence="13">
    <location>
        <begin position="27"/>
        <end position="458"/>
    </location>
</feature>
<dbReference type="InterPro" id="IPR012334">
    <property type="entry name" value="Pectin_lyas_fold"/>
</dbReference>
<dbReference type="GO" id="GO:0009901">
    <property type="term" value="P:anther dehiscence"/>
    <property type="evidence" value="ECO:0007669"/>
    <property type="project" value="UniProtKB-ARBA"/>
</dbReference>
<comment type="similarity">
    <text evidence="2 12">Belongs to the glycosyl hydrolase 28 family.</text>
</comment>
<evidence type="ECO:0000256" key="6">
    <source>
        <dbReference type="ARBA" id="ARBA00022729"/>
    </source>
</evidence>
<keyword evidence="4" id="KW-0134">Cell wall</keyword>
<dbReference type="SMART" id="SM00710">
    <property type="entry name" value="PbH1"/>
    <property type="match status" value="4"/>
</dbReference>
<dbReference type="InterPro" id="IPR011050">
    <property type="entry name" value="Pectin_lyase_fold/virulence"/>
</dbReference>
<evidence type="ECO:0000313" key="15">
    <source>
        <dbReference type="Proteomes" id="UP000288805"/>
    </source>
</evidence>
<dbReference type="GO" id="GO:0004650">
    <property type="term" value="F:polygalacturonase activity"/>
    <property type="evidence" value="ECO:0007669"/>
    <property type="project" value="UniProtKB-EC"/>
</dbReference>
<evidence type="ECO:0000256" key="11">
    <source>
        <dbReference type="PROSITE-ProRule" id="PRU10052"/>
    </source>
</evidence>
<protein>
    <recommendedName>
        <fullName evidence="3">endo-polygalacturonase</fullName>
        <ecNumber evidence="3">3.2.1.15</ecNumber>
    </recommendedName>
</protein>
<feature type="signal peptide" evidence="13">
    <location>
        <begin position="1"/>
        <end position="26"/>
    </location>
</feature>
<dbReference type="Proteomes" id="UP000288805">
    <property type="component" value="Unassembled WGS sequence"/>
</dbReference>
<evidence type="ECO:0000256" key="4">
    <source>
        <dbReference type="ARBA" id="ARBA00022512"/>
    </source>
</evidence>
<proteinExistence type="inferred from homology"/>
<accession>A0A438JKW5</accession>
<evidence type="ECO:0000256" key="1">
    <source>
        <dbReference type="ARBA" id="ARBA00004191"/>
    </source>
</evidence>
<evidence type="ECO:0000313" key="14">
    <source>
        <dbReference type="EMBL" id="RVX09584.1"/>
    </source>
</evidence>
<evidence type="ECO:0000256" key="2">
    <source>
        <dbReference type="ARBA" id="ARBA00008834"/>
    </source>
</evidence>
<dbReference type="InterPro" id="IPR006626">
    <property type="entry name" value="PbH1"/>
</dbReference>
<sequence length="458" mass="49365">MSLQRRFVPCLIVFLLSFPCYFSLQASPPYDYLGEASGYDSQANHLHFSTIQSRETENWPWRKFGSKTGKSLASVKMVNVNYYGAKGDGSDATEAFKKAWKAACSSPGSVLVVPKNKNYLLKPITFQGPCKSSITVQVRFHDRSHFLQRFKQLFLIHASTDRSAYSNDMTHWLIFENVQNLAVQGGGTINGNGKTWWENSCKVNYDLPCKGAPTALTFYNCKNLAVKNLKIQNAQQMHVSFEKCVGVQASGLTITAPGNSPNTDGIHVSYTKIIQISSSVIGTGDDCISIVSGSQKVQVNGITCGPGHGISIGSLGSGDSEAHVSDVTVNGATLSGTTNGVRIKTWQGGSGSASNIKFQNIVMHNVENPIIIDQKYCDQSKPCKSQSSAVQVQNVLYQNIKGTSSSKEAISLDCSAKFPCQGILLRDIDIKVGGGKAAKAVCSNARVTVMGDVSPNCA</sequence>
<evidence type="ECO:0000256" key="9">
    <source>
        <dbReference type="ARBA" id="ARBA00023316"/>
    </source>
</evidence>
<reference evidence="14 15" key="1">
    <citation type="journal article" date="2018" name="PLoS Genet.">
        <title>Population sequencing reveals clonal diversity and ancestral inbreeding in the grapevine cultivar Chardonnay.</title>
        <authorList>
            <person name="Roach M.J."/>
            <person name="Johnson D.L."/>
            <person name="Bohlmann J."/>
            <person name="van Vuuren H.J."/>
            <person name="Jones S.J."/>
            <person name="Pretorius I.S."/>
            <person name="Schmidt S.A."/>
            <person name="Borneman A.R."/>
        </authorList>
    </citation>
    <scope>NUCLEOTIDE SEQUENCE [LARGE SCALE GENOMIC DNA]</scope>
    <source>
        <strain evidence="15">cv. Chardonnay</strain>
        <tissue evidence="14">Leaf</tissue>
    </source>
</reference>
<evidence type="ECO:0000256" key="13">
    <source>
        <dbReference type="SAM" id="SignalP"/>
    </source>
</evidence>
<keyword evidence="6 13" id="KW-0732">Signal</keyword>
<evidence type="ECO:0000256" key="5">
    <source>
        <dbReference type="ARBA" id="ARBA00022525"/>
    </source>
</evidence>
<dbReference type="Pfam" id="PF00295">
    <property type="entry name" value="Glyco_hydro_28"/>
    <property type="match status" value="1"/>
</dbReference>
<feature type="active site" evidence="11">
    <location>
        <position position="308"/>
    </location>
</feature>
<dbReference type="AlphaFoldDB" id="A0A438JKW5"/>
<evidence type="ECO:0000256" key="10">
    <source>
        <dbReference type="ARBA" id="ARBA00034074"/>
    </source>
</evidence>
<keyword evidence="5" id="KW-0964">Secreted</keyword>
<evidence type="ECO:0000256" key="8">
    <source>
        <dbReference type="ARBA" id="ARBA00023295"/>
    </source>
</evidence>
<dbReference type="EC" id="3.2.1.15" evidence="3"/>
<keyword evidence="9" id="KW-0961">Cell wall biogenesis/degradation</keyword>
<comment type="catalytic activity">
    <reaction evidence="10">
        <text>(1,4-alpha-D-galacturonosyl)n+m + H2O = (1,4-alpha-D-galacturonosyl)n + (1,4-alpha-D-galacturonosyl)m.</text>
        <dbReference type="EC" id="3.2.1.15"/>
    </reaction>
</comment>
<dbReference type="GO" id="GO:0010047">
    <property type="term" value="P:fruit dehiscence"/>
    <property type="evidence" value="ECO:0007669"/>
    <property type="project" value="UniProtKB-ARBA"/>
</dbReference>
<dbReference type="Gene3D" id="2.160.20.10">
    <property type="entry name" value="Single-stranded right-handed beta-helix, Pectin lyase-like"/>
    <property type="match status" value="1"/>
</dbReference>
<dbReference type="InterPro" id="IPR000743">
    <property type="entry name" value="Glyco_hydro_28"/>
</dbReference>
<dbReference type="FunFam" id="2.160.20.10:FF:000028">
    <property type="entry name" value="Polygalacturonase QRT2"/>
    <property type="match status" value="1"/>
</dbReference>
<dbReference type="GO" id="GO:0009830">
    <property type="term" value="P:cell wall modification involved in abscission"/>
    <property type="evidence" value="ECO:0007669"/>
    <property type="project" value="UniProtKB-ARBA"/>
</dbReference>
<comment type="subcellular location">
    <subcellularLocation>
        <location evidence="1">Secreted</location>
        <location evidence="1">Cell wall</location>
    </subcellularLocation>
</comment>
<name>A0A438JKW5_VITVI</name>
<dbReference type="GO" id="GO:0005975">
    <property type="term" value="P:carbohydrate metabolic process"/>
    <property type="evidence" value="ECO:0007669"/>
    <property type="project" value="InterPro"/>
</dbReference>
<evidence type="ECO:0000256" key="12">
    <source>
        <dbReference type="RuleBase" id="RU361169"/>
    </source>
</evidence>